<evidence type="ECO:0000313" key="1">
    <source>
        <dbReference type="EMBL" id="KAH6934198.1"/>
    </source>
</evidence>
<gene>
    <name evidence="1" type="ORF">HPB50_021500</name>
</gene>
<reference evidence="1" key="1">
    <citation type="submission" date="2020-05" db="EMBL/GenBank/DDBJ databases">
        <title>Large-scale comparative analyses of tick genomes elucidate their genetic diversity and vector capacities.</title>
        <authorList>
            <person name="Jia N."/>
            <person name="Wang J."/>
            <person name="Shi W."/>
            <person name="Du L."/>
            <person name="Sun Y."/>
            <person name="Zhan W."/>
            <person name="Jiang J."/>
            <person name="Wang Q."/>
            <person name="Zhang B."/>
            <person name="Ji P."/>
            <person name="Sakyi L.B."/>
            <person name="Cui X."/>
            <person name="Yuan T."/>
            <person name="Jiang B."/>
            <person name="Yang W."/>
            <person name="Lam T.T.-Y."/>
            <person name="Chang Q."/>
            <person name="Ding S."/>
            <person name="Wang X."/>
            <person name="Zhu J."/>
            <person name="Ruan X."/>
            <person name="Zhao L."/>
            <person name="Wei J."/>
            <person name="Que T."/>
            <person name="Du C."/>
            <person name="Cheng J."/>
            <person name="Dai P."/>
            <person name="Han X."/>
            <person name="Huang E."/>
            <person name="Gao Y."/>
            <person name="Liu J."/>
            <person name="Shao H."/>
            <person name="Ye R."/>
            <person name="Li L."/>
            <person name="Wei W."/>
            <person name="Wang X."/>
            <person name="Wang C."/>
            <person name="Yang T."/>
            <person name="Huo Q."/>
            <person name="Li W."/>
            <person name="Guo W."/>
            <person name="Chen H."/>
            <person name="Zhou L."/>
            <person name="Ni X."/>
            <person name="Tian J."/>
            <person name="Zhou Y."/>
            <person name="Sheng Y."/>
            <person name="Liu T."/>
            <person name="Pan Y."/>
            <person name="Xia L."/>
            <person name="Li J."/>
            <person name="Zhao F."/>
            <person name="Cao W."/>
        </authorList>
    </citation>
    <scope>NUCLEOTIDE SEQUENCE</scope>
    <source>
        <strain evidence="1">Hyas-2018</strain>
    </source>
</reference>
<sequence>MTTSLPQDCCWSIPAVAMCVSFLLCMTQSSTGYLYVLFMEKYRVNREMASWPESIIMLTQNLGGFVVTVLHSKIPIFYVALFSATLCTAGLVGAAFAPDMTWMSVLLGGVYGTGSGASIISFTVFTMLYFDKYRATATSCKYIGWAASGLAGPLVFSAAVSNYGLGGSLLIGAAIALNALPLAMFLRQPRPLALSLPCRRSQNLSAKHDKTSTPSAREMSDGHGPGECLKNTKSVGSTQKCKANFNVSEEKRERAEMYCDSKGTADVKSQTESSRASSQVLSTTSVRGSSAGISDSQHMSGEHGSNCRKNTRVSSGSTAPAVLQALPSKSSKSILAQLTIFGELAFYVLLIVYALCDCAVSMHTTTIVDYGRDKGSALEDAKLVLTYNAAGQFIGRTLLPFASDNVANSRCPVAVGCFVGAGAWLALMPVVQSLPAFVTLNLVLGVCQGYVTCIRSVLVNDYCGVERLPTFFGILGLALVPLSFSGPTIIGEWHHRKANLEPSQRFASMLALPPLKLP</sequence>
<keyword evidence="2" id="KW-1185">Reference proteome</keyword>
<comment type="caution">
    <text evidence="1">The sequence shown here is derived from an EMBL/GenBank/DDBJ whole genome shotgun (WGS) entry which is preliminary data.</text>
</comment>
<protein>
    <submittedName>
        <fullName evidence="1">Uncharacterized protein</fullName>
    </submittedName>
</protein>
<organism evidence="1 2">
    <name type="scientific">Hyalomma asiaticum</name>
    <name type="common">Tick</name>
    <dbReference type="NCBI Taxonomy" id="266040"/>
    <lineage>
        <taxon>Eukaryota</taxon>
        <taxon>Metazoa</taxon>
        <taxon>Ecdysozoa</taxon>
        <taxon>Arthropoda</taxon>
        <taxon>Chelicerata</taxon>
        <taxon>Arachnida</taxon>
        <taxon>Acari</taxon>
        <taxon>Parasitiformes</taxon>
        <taxon>Ixodida</taxon>
        <taxon>Ixodoidea</taxon>
        <taxon>Ixodidae</taxon>
        <taxon>Hyalomminae</taxon>
        <taxon>Hyalomma</taxon>
    </lineage>
</organism>
<dbReference type="Proteomes" id="UP000821845">
    <property type="component" value="Chromosome 4"/>
</dbReference>
<evidence type="ECO:0000313" key="2">
    <source>
        <dbReference type="Proteomes" id="UP000821845"/>
    </source>
</evidence>
<accession>A0ACB7SH44</accession>
<proteinExistence type="predicted"/>
<dbReference type="EMBL" id="CM023484">
    <property type="protein sequence ID" value="KAH6934198.1"/>
    <property type="molecule type" value="Genomic_DNA"/>
</dbReference>
<name>A0ACB7SH44_HYAAI</name>